<reference evidence="1" key="1">
    <citation type="submission" date="2020-11" db="EMBL/GenBank/DDBJ databases">
        <title>Bacterial whole genome sequence for Panacibacter sp. DH6.</title>
        <authorList>
            <person name="Le V."/>
            <person name="Ko S."/>
            <person name="Ahn C.-Y."/>
            <person name="Oh H.-M."/>
        </authorList>
    </citation>
    <scope>NUCLEOTIDE SEQUENCE</scope>
    <source>
        <strain evidence="1">DH6</strain>
    </source>
</reference>
<comment type="caution">
    <text evidence="1">The sequence shown here is derived from an EMBL/GenBank/DDBJ whole genome shotgun (WGS) entry which is preliminary data.</text>
</comment>
<protein>
    <submittedName>
        <fullName evidence="1">Gluconate 2-dehydrogenase subunit 3 family protein</fullName>
    </submittedName>
</protein>
<organism evidence="1 2">
    <name type="scientific">Panacibacter microcysteis</name>
    <dbReference type="NCBI Taxonomy" id="2793269"/>
    <lineage>
        <taxon>Bacteria</taxon>
        <taxon>Pseudomonadati</taxon>
        <taxon>Bacteroidota</taxon>
        <taxon>Chitinophagia</taxon>
        <taxon>Chitinophagales</taxon>
        <taxon>Chitinophagaceae</taxon>
        <taxon>Panacibacter</taxon>
    </lineage>
</organism>
<dbReference type="Proteomes" id="UP000628448">
    <property type="component" value="Unassembled WGS sequence"/>
</dbReference>
<dbReference type="AlphaFoldDB" id="A0A931E9I2"/>
<name>A0A931E9I2_9BACT</name>
<evidence type="ECO:0000313" key="1">
    <source>
        <dbReference type="EMBL" id="MBG9376171.1"/>
    </source>
</evidence>
<accession>A0A931E9I2</accession>
<proteinExistence type="predicted"/>
<gene>
    <name evidence="1" type="ORF">I5907_07990</name>
</gene>
<dbReference type="InterPro" id="IPR027056">
    <property type="entry name" value="Gluconate_2DH_su3"/>
</dbReference>
<dbReference type="Pfam" id="PF13618">
    <property type="entry name" value="Gluconate_2-dh3"/>
    <property type="match status" value="1"/>
</dbReference>
<sequence>MNRRNAFKQILLVTAGAALIPSCMDDKNKSAVILKNFSISAEQEALLAELAETIIPKTDTPGARDISAHLFLLKMMDDCNSREKQNEFVKGMEAFETLADKQTGKKFANATLAERVQLLTLLEAQQKDQKSGDAASFYATVKRYTIQAYTSSQFFLTKVKVYELIPGRFHGCVPVKA</sequence>
<evidence type="ECO:0000313" key="2">
    <source>
        <dbReference type="Proteomes" id="UP000628448"/>
    </source>
</evidence>
<dbReference type="EMBL" id="JADWYR010000001">
    <property type="protein sequence ID" value="MBG9376171.1"/>
    <property type="molecule type" value="Genomic_DNA"/>
</dbReference>
<dbReference type="RefSeq" id="WP_196990190.1">
    <property type="nucleotide sequence ID" value="NZ_JADWYR010000001.1"/>
</dbReference>
<keyword evidence="2" id="KW-1185">Reference proteome</keyword>